<organism evidence="1 2">
    <name type="scientific">Crossiella equi</name>
    <dbReference type="NCBI Taxonomy" id="130796"/>
    <lineage>
        <taxon>Bacteria</taxon>
        <taxon>Bacillati</taxon>
        <taxon>Actinomycetota</taxon>
        <taxon>Actinomycetes</taxon>
        <taxon>Pseudonocardiales</taxon>
        <taxon>Pseudonocardiaceae</taxon>
        <taxon>Crossiella</taxon>
    </lineage>
</organism>
<protein>
    <submittedName>
        <fullName evidence="1">Uncharacterized protein</fullName>
    </submittedName>
</protein>
<dbReference type="EMBL" id="JAGIOO010000001">
    <property type="protein sequence ID" value="MBP2479118.1"/>
    <property type="molecule type" value="Genomic_DNA"/>
</dbReference>
<proteinExistence type="predicted"/>
<accession>A0ABS5ARD3</accession>
<reference evidence="1 2" key="1">
    <citation type="submission" date="2021-03" db="EMBL/GenBank/DDBJ databases">
        <title>Sequencing the genomes of 1000 actinobacteria strains.</title>
        <authorList>
            <person name="Klenk H.-P."/>
        </authorList>
    </citation>
    <scope>NUCLEOTIDE SEQUENCE [LARGE SCALE GENOMIC DNA]</scope>
    <source>
        <strain evidence="1 2">DSM 44580</strain>
    </source>
</reference>
<dbReference type="RefSeq" id="WP_086789958.1">
    <property type="nucleotide sequence ID" value="NZ_JAGIOO010000001.1"/>
</dbReference>
<name>A0ABS5ARD3_9PSEU</name>
<sequence>MNRKLTREITKQAKEAFRTTEPRKARRLIYRALLSVVDADLREDAWRVAKGQPVQPITTMEQELVYHEASGRGLHELVCMTAVSLGCRVAATGWDLTDRHLTIVGTELATDGLRIILPSLIGLSVGHAWNAAREHRETSLRGHDHKTALEVACSFSRGYLAGFGSLLADPANDYRERRGPWEPDREVGMPDESRALPDEVMAQQFERIQAEHTRLFPLLHKESEFNGHIEGLNTGREWTAVPMGSLLWNQDRNRIIPADQD</sequence>
<gene>
    <name evidence="1" type="ORF">JOF53_007990</name>
</gene>
<evidence type="ECO:0000313" key="1">
    <source>
        <dbReference type="EMBL" id="MBP2479118.1"/>
    </source>
</evidence>
<dbReference type="Proteomes" id="UP001519363">
    <property type="component" value="Unassembled WGS sequence"/>
</dbReference>
<evidence type="ECO:0000313" key="2">
    <source>
        <dbReference type="Proteomes" id="UP001519363"/>
    </source>
</evidence>
<comment type="caution">
    <text evidence="1">The sequence shown here is derived from an EMBL/GenBank/DDBJ whole genome shotgun (WGS) entry which is preliminary data.</text>
</comment>
<keyword evidence="2" id="KW-1185">Reference proteome</keyword>